<dbReference type="Gene3D" id="3.40.50.300">
    <property type="entry name" value="P-loop containing nucleotide triphosphate hydrolases"/>
    <property type="match status" value="1"/>
</dbReference>
<dbReference type="SUPFAM" id="SSF52540">
    <property type="entry name" value="P-loop containing nucleoside triphosphate hydrolases"/>
    <property type="match status" value="1"/>
</dbReference>
<keyword evidence="2" id="KW-1185">Reference proteome</keyword>
<evidence type="ECO:0000313" key="1">
    <source>
        <dbReference type="EMBL" id="GGF47729.1"/>
    </source>
</evidence>
<accession>A0A917BL61</accession>
<comment type="caution">
    <text evidence="1">The sequence shown here is derived from an EMBL/GenBank/DDBJ whole genome shotgun (WGS) entry which is preliminary data.</text>
</comment>
<reference evidence="1" key="2">
    <citation type="submission" date="2020-09" db="EMBL/GenBank/DDBJ databases">
        <authorList>
            <person name="Sun Q."/>
            <person name="Zhou Y."/>
        </authorList>
    </citation>
    <scope>NUCLEOTIDE SEQUENCE</scope>
    <source>
        <strain evidence="1">CGMCC 1.16067</strain>
    </source>
</reference>
<organism evidence="1 2">
    <name type="scientific">Marmoricola endophyticus</name>
    <dbReference type="NCBI Taxonomy" id="2040280"/>
    <lineage>
        <taxon>Bacteria</taxon>
        <taxon>Bacillati</taxon>
        <taxon>Actinomycetota</taxon>
        <taxon>Actinomycetes</taxon>
        <taxon>Propionibacteriales</taxon>
        <taxon>Nocardioidaceae</taxon>
        <taxon>Marmoricola</taxon>
    </lineage>
</organism>
<dbReference type="InterPro" id="IPR027417">
    <property type="entry name" value="P-loop_NTPase"/>
</dbReference>
<gene>
    <name evidence="1" type="ORF">GCM10011519_22220</name>
</gene>
<protein>
    <recommendedName>
        <fullName evidence="3">Sulfotransferase family protein</fullName>
    </recommendedName>
</protein>
<dbReference type="EMBL" id="BMKQ01000001">
    <property type="protein sequence ID" value="GGF47729.1"/>
    <property type="molecule type" value="Genomic_DNA"/>
</dbReference>
<reference evidence="1" key="1">
    <citation type="journal article" date="2014" name="Int. J. Syst. Evol. Microbiol.">
        <title>Complete genome sequence of Corynebacterium casei LMG S-19264T (=DSM 44701T), isolated from a smear-ripened cheese.</title>
        <authorList>
            <consortium name="US DOE Joint Genome Institute (JGI-PGF)"/>
            <person name="Walter F."/>
            <person name="Albersmeier A."/>
            <person name="Kalinowski J."/>
            <person name="Ruckert C."/>
        </authorList>
    </citation>
    <scope>NUCLEOTIDE SEQUENCE</scope>
    <source>
        <strain evidence="1">CGMCC 1.16067</strain>
    </source>
</reference>
<proteinExistence type="predicted"/>
<dbReference type="AlphaFoldDB" id="A0A917BL61"/>
<dbReference type="Proteomes" id="UP000649179">
    <property type="component" value="Unassembled WGS sequence"/>
</dbReference>
<evidence type="ECO:0000313" key="2">
    <source>
        <dbReference type="Proteomes" id="UP000649179"/>
    </source>
</evidence>
<name>A0A917BL61_9ACTN</name>
<sequence>MARTVLLHVGVPKTGTSYVQDRLFRNPEALAAHGLAYPADRHDAHFLAAVDLTGLRWGGLETQAVGAWDRLVEQVRAAPGTAVISHEVFGQASRADVARAMEDLGANAGVEVHVVVSARDLVRQVPAEWQENVKHRRRVGFEEFLATIRDPDDTSILSRWFWSVQDVPDVLDRWGGTLPRSHVHVVTVPQPGGSPEVLWERFAQVLGIPPAALPESTDRANASLGVAEAELVRRLNVQLRHVLPNERYRELVRERLVHQGLARESRSPRLTLPPAQAAWAADLGREWAATIAEKGYDVVGDLADLDAGEPDVTWGPGQDPDHPDEAQVADAGVHALAAMVIEAARLRDVEDGLHAMIEDRDREIADYHATLGFRARHGVVRVAEENAAVRGVLNGWRRVRGAVRRGA</sequence>
<dbReference type="RefSeq" id="WP_188779824.1">
    <property type="nucleotide sequence ID" value="NZ_BMKQ01000001.1"/>
</dbReference>
<evidence type="ECO:0008006" key="3">
    <source>
        <dbReference type="Google" id="ProtNLM"/>
    </source>
</evidence>